<dbReference type="RefSeq" id="WP_165375570.1">
    <property type="nucleotide sequence ID" value="NZ_QOHL01000051.1"/>
</dbReference>
<dbReference type="EMBL" id="QOHL01000051">
    <property type="protein sequence ID" value="RZB12263.1"/>
    <property type="molecule type" value="Genomic_DNA"/>
</dbReference>
<feature type="non-terminal residue" evidence="2">
    <location>
        <position position="1"/>
    </location>
</feature>
<organism evidence="2 3">
    <name type="scientific">Ehrlichia minasensis</name>
    <dbReference type="NCBI Taxonomy" id="1242993"/>
    <lineage>
        <taxon>Bacteria</taxon>
        <taxon>Pseudomonadati</taxon>
        <taxon>Pseudomonadota</taxon>
        <taxon>Alphaproteobacteria</taxon>
        <taxon>Rickettsiales</taxon>
        <taxon>Anaplasmataceae</taxon>
        <taxon>Ehrlichia</taxon>
    </lineage>
</organism>
<proteinExistence type="predicted"/>
<feature type="region of interest" description="Disordered" evidence="1">
    <location>
        <begin position="1"/>
        <end position="144"/>
    </location>
</feature>
<accession>A0A4Q6I538</accession>
<keyword evidence="3" id="KW-1185">Reference proteome</keyword>
<sequence length="272" mass="30184">SSEVEEKLSETNKEESTTEVKAEDLQPAMGDNVEHLSSKVEEKLSETNEEESVPEVKAEDLQPVVDDNVEHLSSEVEEKLSETNEEESVPEVKAEDLQPAMGDNVEHLSSEVEEKLSETNKEESTPEVKAESLQPAVDDNVGRSSNKVAEKLSETNEEKSIPEVKAEVRPAVCNNPLSLNPIPSVDNMNTNIMLPKDCKKCSDVETNEMCCPISELMAGKHVHMYGVYIYEVQSIKDLSSSFNVCHSTSDCNLDFYFVECHSFNNKGAVDLI</sequence>
<feature type="compositionally biased region" description="Basic and acidic residues" evidence="1">
    <location>
        <begin position="32"/>
        <end position="46"/>
    </location>
</feature>
<evidence type="ECO:0000313" key="2">
    <source>
        <dbReference type="EMBL" id="RZB12263.1"/>
    </source>
</evidence>
<reference evidence="2 3" key="1">
    <citation type="submission" date="2018-06" db="EMBL/GenBank/DDBJ databases">
        <title>Complete Genome Sequence of Ehrlichia minasensis Isolated From Cattle.</title>
        <authorList>
            <person name="Aguiar D.M."/>
            <person name="Araujo J.P.A.Jr."/>
            <person name="Nakazato L."/>
            <person name="Bard E."/>
            <person name="Cabezas-Cruz A."/>
        </authorList>
    </citation>
    <scope>NUCLEOTIDE SEQUENCE [LARGE SCALE GENOMIC DNA]</scope>
    <source>
        <strain evidence="2 3">B11</strain>
    </source>
</reference>
<feature type="compositionally biased region" description="Basic and acidic residues" evidence="1">
    <location>
        <begin position="104"/>
        <end position="130"/>
    </location>
</feature>
<dbReference type="STRING" id="1242993.ehr_00576"/>
<evidence type="ECO:0000313" key="3">
    <source>
        <dbReference type="Proteomes" id="UP000293377"/>
    </source>
</evidence>
<evidence type="ECO:0000256" key="1">
    <source>
        <dbReference type="SAM" id="MobiDB-lite"/>
    </source>
</evidence>
<name>A0A4Q6I538_9RICK</name>
<dbReference type="Proteomes" id="UP000293377">
    <property type="component" value="Unassembled WGS sequence"/>
</dbReference>
<gene>
    <name evidence="2" type="ORF">DRF75_05080</name>
</gene>
<protein>
    <submittedName>
        <fullName evidence="2">Uncharacterized protein</fullName>
    </submittedName>
</protein>
<comment type="caution">
    <text evidence="2">The sequence shown here is derived from an EMBL/GenBank/DDBJ whole genome shotgun (WGS) entry which is preliminary data.</text>
</comment>
<feature type="compositionally biased region" description="Basic and acidic residues" evidence="1">
    <location>
        <begin position="1"/>
        <end position="24"/>
    </location>
</feature>
<feature type="compositionally biased region" description="Basic and acidic residues" evidence="1">
    <location>
        <begin position="68"/>
        <end position="82"/>
    </location>
</feature>
<dbReference type="AlphaFoldDB" id="A0A4Q6I538"/>